<evidence type="ECO:0000259" key="4">
    <source>
        <dbReference type="Pfam" id="PF16214"/>
    </source>
</evidence>
<comment type="caution">
    <text evidence="5">The sequence shown here is derived from an EMBL/GenBank/DDBJ whole genome shotgun (WGS) entry which is preliminary data.</text>
</comment>
<dbReference type="OrthoDB" id="6920993at2759"/>
<dbReference type="GO" id="GO:0000166">
    <property type="term" value="F:nucleotide binding"/>
    <property type="evidence" value="ECO:0007669"/>
    <property type="project" value="UniProtKB-KW"/>
</dbReference>
<dbReference type="PANTHER" id="PTHR45627">
    <property type="entry name" value="ADENYLATE CYCLASE TYPE 1"/>
    <property type="match status" value="1"/>
</dbReference>
<dbReference type="GO" id="GO:0005886">
    <property type="term" value="C:plasma membrane"/>
    <property type="evidence" value="ECO:0007669"/>
    <property type="project" value="TreeGrafter"/>
</dbReference>
<evidence type="ECO:0000256" key="1">
    <source>
        <dbReference type="ARBA" id="ARBA00022741"/>
    </source>
</evidence>
<keyword evidence="2" id="KW-0456">Lyase</keyword>
<feature type="transmembrane region" description="Helical" evidence="3">
    <location>
        <begin position="41"/>
        <end position="61"/>
    </location>
</feature>
<proteinExistence type="predicted"/>
<dbReference type="Proteomes" id="UP000838756">
    <property type="component" value="Unassembled WGS sequence"/>
</dbReference>
<keyword evidence="3" id="KW-0812">Transmembrane</keyword>
<reference evidence="5" key="1">
    <citation type="submission" date="2022-03" db="EMBL/GenBank/DDBJ databases">
        <authorList>
            <person name="Lindestad O."/>
        </authorList>
    </citation>
    <scope>NUCLEOTIDE SEQUENCE</scope>
</reference>
<evidence type="ECO:0000313" key="6">
    <source>
        <dbReference type="Proteomes" id="UP000838756"/>
    </source>
</evidence>
<name>A0A8S4R0Q4_9NEOP</name>
<accession>A0A8S4R0Q4</accession>
<dbReference type="GO" id="GO:0007189">
    <property type="term" value="P:adenylate cyclase-activating G protein-coupled receptor signaling pathway"/>
    <property type="evidence" value="ECO:0007669"/>
    <property type="project" value="TreeGrafter"/>
</dbReference>
<dbReference type="EMBL" id="CAKXAJ010021136">
    <property type="protein sequence ID" value="CAH2226337.1"/>
    <property type="molecule type" value="Genomic_DNA"/>
</dbReference>
<dbReference type="AlphaFoldDB" id="A0A8S4R0Q4"/>
<evidence type="ECO:0000256" key="2">
    <source>
        <dbReference type="ARBA" id="ARBA00023239"/>
    </source>
</evidence>
<dbReference type="InterPro" id="IPR032628">
    <property type="entry name" value="AC_N"/>
</dbReference>
<keyword evidence="1" id="KW-0547">Nucleotide-binding</keyword>
<gene>
    <name evidence="5" type="primary">jg1390</name>
    <name evidence="5" type="ORF">PAEG_LOCUS7057</name>
</gene>
<organism evidence="5 6">
    <name type="scientific">Pararge aegeria aegeria</name>
    <dbReference type="NCBI Taxonomy" id="348720"/>
    <lineage>
        <taxon>Eukaryota</taxon>
        <taxon>Metazoa</taxon>
        <taxon>Ecdysozoa</taxon>
        <taxon>Arthropoda</taxon>
        <taxon>Hexapoda</taxon>
        <taxon>Insecta</taxon>
        <taxon>Pterygota</taxon>
        <taxon>Neoptera</taxon>
        <taxon>Endopterygota</taxon>
        <taxon>Lepidoptera</taxon>
        <taxon>Glossata</taxon>
        <taxon>Ditrysia</taxon>
        <taxon>Papilionoidea</taxon>
        <taxon>Nymphalidae</taxon>
        <taxon>Satyrinae</taxon>
        <taxon>Satyrini</taxon>
        <taxon>Parargina</taxon>
        <taxon>Pararge</taxon>
    </lineage>
</organism>
<dbReference type="GO" id="GO:0004016">
    <property type="term" value="F:adenylate cyclase activity"/>
    <property type="evidence" value="ECO:0007669"/>
    <property type="project" value="TreeGrafter"/>
</dbReference>
<keyword evidence="6" id="KW-1185">Reference proteome</keyword>
<dbReference type="PANTHER" id="PTHR45627:SF16">
    <property type="entry name" value="ADENYLATE CYCLASE"/>
    <property type="match status" value="1"/>
</dbReference>
<keyword evidence="3" id="KW-0472">Membrane</keyword>
<sequence length="132" mass="14690">TFFAYTALPLRQHEATVGAVAVGVVNIIAQMMSKESDGFQIFSSLMALIVSNVAGTLTHFVREQAQRRAFMETRNCVEARLAIQKDNEQQRVLRLLNSLLIKDAARLLRSHSNKHPQILPTHCSVEDSSTSP</sequence>
<keyword evidence="3" id="KW-1133">Transmembrane helix</keyword>
<protein>
    <submittedName>
        <fullName evidence="5">Jg1390 protein</fullName>
    </submittedName>
</protein>
<evidence type="ECO:0000256" key="3">
    <source>
        <dbReference type="SAM" id="Phobius"/>
    </source>
</evidence>
<evidence type="ECO:0000313" key="5">
    <source>
        <dbReference type="EMBL" id="CAH2226337.1"/>
    </source>
</evidence>
<dbReference type="Pfam" id="PF16214">
    <property type="entry name" value="AC_N"/>
    <property type="match status" value="1"/>
</dbReference>
<feature type="non-terminal residue" evidence="5">
    <location>
        <position position="1"/>
    </location>
</feature>
<feature type="domain" description="Adenylate cyclase N-terminal" evidence="4">
    <location>
        <begin position="3"/>
        <end position="109"/>
    </location>
</feature>